<evidence type="ECO:0000313" key="2">
    <source>
        <dbReference type="EMBL" id="GEU37568.1"/>
    </source>
</evidence>
<organism evidence="2">
    <name type="scientific">Tanacetum cinerariifolium</name>
    <name type="common">Dalmatian daisy</name>
    <name type="synonym">Chrysanthemum cinerariifolium</name>
    <dbReference type="NCBI Taxonomy" id="118510"/>
    <lineage>
        <taxon>Eukaryota</taxon>
        <taxon>Viridiplantae</taxon>
        <taxon>Streptophyta</taxon>
        <taxon>Embryophyta</taxon>
        <taxon>Tracheophyta</taxon>
        <taxon>Spermatophyta</taxon>
        <taxon>Magnoliopsida</taxon>
        <taxon>eudicotyledons</taxon>
        <taxon>Gunneridae</taxon>
        <taxon>Pentapetalae</taxon>
        <taxon>asterids</taxon>
        <taxon>campanulids</taxon>
        <taxon>Asterales</taxon>
        <taxon>Asteraceae</taxon>
        <taxon>Asteroideae</taxon>
        <taxon>Anthemideae</taxon>
        <taxon>Anthemidinae</taxon>
        <taxon>Tanacetum</taxon>
    </lineage>
</organism>
<gene>
    <name evidence="2" type="ORF">Tci_009546</name>
</gene>
<accession>A0A6L2JKL6</accession>
<name>A0A6L2JKL6_TANCI</name>
<sequence>MTTLAEDIIVAGAENRPLILKKSIDIDLEEDSRSKMLDKQNDPISIEKKIKIYPIDYSMLNKIKEDFGKRFVTQKDLSVEQGFWLKHSSFSESPIMSHTPIRIEAPSELPKVILVNESLKKLKYQLAIFDKVVKKRTTSDAITAGLFDANHDMCIIDYVNDVNVRLKSKSKRNKMRKVWKPTGKVFSEIRYSWKPTGRTFTIVENKCPLTRITSTKVVPTKETSTRSVATPTQGTVRFGNDHIAKIMGYGDYQIVIALEPVVSTGIPSSIIIDQDAPSTSISQITLETPSPVIPLSVKEADHDIEELVPHPDCVMIITLKCIYKVKLGKLGDVLKNKARLVARGYHQEEDIDFEESFTPVARLEAIRIFIAFVAHMNMFVYQMDVKTTFLNGILREEVYKFTKGTIDPTLFVKREGKDILLMSMMGKLSFFLGLRISQSPRGIILNQSKYVLSSLKKYGMETCKPADTPMVEKSKLDENLQGKAVDATHYRGMIGTLMHLSYHRPISMHESVVDYGPSSFCVFHSWFAKDGFDKLVDDSWKNSNFMESNKITLLRNKFQALKASIKAWCKEDKQRTYAFRFSIHSRISELDKMLDKGNSNDDLVTERTLLLKDLHNINARHSLDMAQKAKICWSIEGDENSKYFYGILNMKRLQLAIRGVLVERDWIDEPSKIYFDQNEDLESKVTYEEIKRAIINKDVVNVVREFFITSKFPPDSNSSFITFILKKQDPRGWIQGCLNSAMGLILVNGKWDKENIITIVHMLKCFFLASGLKLNIHKSKLIGSGISHEEVNVAANIIGCSTFSMPFNYLGIKVGMSSSKSKSWDEVWRFRSQGSSLWSHFIKALYGDHVSLDGTCSVSRPSLWNSNIRELGALSIKGIDLHSHMKNKVGNGAHTLFWEDSWITDSALRQIYHRLYALESDKHATVADKLSDVSLIDSFRRALVAVWKKSNTSALLIFLLLSSFPTLMIDGCGRLIH</sequence>
<proteinExistence type="predicted"/>
<comment type="caution">
    <text evidence="2">The sequence shown here is derived from an EMBL/GenBank/DDBJ whole genome shotgun (WGS) entry which is preliminary data.</text>
</comment>
<dbReference type="AlphaFoldDB" id="A0A6L2JKL6"/>
<dbReference type="Pfam" id="PF07727">
    <property type="entry name" value="RVT_2"/>
    <property type="match status" value="1"/>
</dbReference>
<reference evidence="2" key="1">
    <citation type="journal article" date="2019" name="Sci. Rep.">
        <title>Draft genome of Tanacetum cinerariifolium, the natural source of mosquito coil.</title>
        <authorList>
            <person name="Yamashiro T."/>
            <person name="Shiraishi A."/>
            <person name="Satake H."/>
            <person name="Nakayama K."/>
        </authorList>
    </citation>
    <scope>NUCLEOTIDE SEQUENCE</scope>
</reference>
<dbReference type="PANTHER" id="PTHR33116:SF79">
    <property type="entry name" value="REVERSE TRANSCRIPTASE DOMAIN, ZINC FINGER, CCHC-TYPE-RELATED"/>
    <property type="match status" value="1"/>
</dbReference>
<feature type="domain" description="Reverse transcriptase Ty1/copia-type" evidence="1">
    <location>
        <begin position="306"/>
        <end position="399"/>
    </location>
</feature>
<dbReference type="PANTHER" id="PTHR33116">
    <property type="entry name" value="REVERSE TRANSCRIPTASE ZINC-BINDING DOMAIN-CONTAINING PROTEIN-RELATED-RELATED"/>
    <property type="match status" value="1"/>
</dbReference>
<protein>
    <recommendedName>
        <fullName evidence="1">Reverse transcriptase Ty1/copia-type domain-containing protein</fullName>
    </recommendedName>
</protein>
<dbReference type="EMBL" id="BKCJ010000946">
    <property type="protein sequence ID" value="GEU37568.1"/>
    <property type="molecule type" value="Genomic_DNA"/>
</dbReference>
<dbReference type="InterPro" id="IPR013103">
    <property type="entry name" value="RVT_2"/>
</dbReference>
<evidence type="ECO:0000259" key="1">
    <source>
        <dbReference type="Pfam" id="PF07727"/>
    </source>
</evidence>